<dbReference type="InterPro" id="IPR021137">
    <property type="entry name" value="Ribosomal_bL35-like"/>
</dbReference>
<reference evidence="7 8" key="1">
    <citation type="submission" date="2014-08" db="EMBL/GenBank/DDBJ databases">
        <authorList>
            <person name="Kuleshov K."/>
            <person name="Dedkov V."/>
            <person name="Markelov M."/>
            <person name="Pimkina E."/>
        </authorList>
    </citation>
    <scope>NUCLEOTIDE SEQUENCE [LARGE SCALE GENOMIC DNA]</scope>
    <source>
        <strain evidence="8">TOA</strain>
    </source>
</reference>
<dbReference type="AlphaFoldDB" id="A0A2K9YT13"/>
<accession>A0A2K9YT13</accession>
<reference evidence="7 8" key="2">
    <citation type="submission" date="2018-10" db="EMBL/GenBank/DDBJ databases">
        <title>Detection and isolation of Mycoplasma hominis as a predominant microorganism from pelvic cavity of patient with salpingitis and tubo-ovarian abscess.</title>
        <authorList>
            <person name="Guschin A.E."/>
            <person name="Khayrullina G.A."/>
            <person name="Rakovskaya I.V."/>
            <person name="Shelenkov A.A."/>
            <person name="Shagin D.A."/>
        </authorList>
    </citation>
    <scope>NUCLEOTIDE SEQUENCE [LARGE SCALE GENOMIC DNA]</scope>
    <source>
        <strain evidence="8">TOA</strain>
    </source>
</reference>
<sequence>MPKMKTKSGLKKRISITASGKVKRGQAFRSHLAQNKTTKQKRHARKATTLSSSDFKRYKELI</sequence>
<name>A0A2K9YT13_METHO</name>
<dbReference type="PANTHER" id="PTHR33343:SF1">
    <property type="entry name" value="LARGE RIBOSOMAL SUBUNIT PROTEIN BL35M"/>
    <property type="match status" value="1"/>
</dbReference>
<dbReference type="EMBL" id="CP033021">
    <property type="protein sequence ID" value="AYN65253.1"/>
    <property type="molecule type" value="Genomic_DNA"/>
</dbReference>
<comment type="similarity">
    <text evidence="1 5 6">Belongs to the bacterial ribosomal protein bL35 family.</text>
</comment>
<dbReference type="PANTHER" id="PTHR33343">
    <property type="entry name" value="54S RIBOSOMAL PROTEIN BL35M"/>
    <property type="match status" value="1"/>
</dbReference>
<dbReference type="NCBIfam" id="TIGR00001">
    <property type="entry name" value="rpmI_bact"/>
    <property type="match status" value="1"/>
</dbReference>
<dbReference type="GO" id="GO:0003735">
    <property type="term" value="F:structural constituent of ribosome"/>
    <property type="evidence" value="ECO:0007669"/>
    <property type="project" value="InterPro"/>
</dbReference>
<dbReference type="InterPro" id="IPR037229">
    <property type="entry name" value="Ribosomal_bL35_sf"/>
</dbReference>
<dbReference type="PROSITE" id="PS00936">
    <property type="entry name" value="RIBOSOMAL_L35"/>
    <property type="match status" value="1"/>
</dbReference>
<dbReference type="SUPFAM" id="SSF143034">
    <property type="entry name" value="L35p-like"/>
    <property type="match status" value="1"/>
</dbReference>
<dbReference type="OrthoDB" id="47476at2"/>
<evidence type="ECO:0000256" key="2">
    <source>
        <dbReference type="ARBA" id="ARBA00022980"/>
    </source>
</evidence>
<dbReference type="GeneID" id="89679171"/>
<evidence type="ECO:0000313" key="7">
    <source>
        <dbReference type="EMBL" id="AYN65253.1"/>
    </source>
</evidence>
<dbReference type="InterPro" id="IPR001706">
    <property type="entry name" value="Ribosomal_bL35"/>
</dbReference>
<dbReference type="GO" id="GO:0022625">
    <property type="term" value="C:cytosolic large ribosomal subunit"/>
    <property type="evidence" value="ECO:0007669"/>
    <property type="project" value="TreeGrafter"/>
</dbReference>
<gene>
    <name evidence="5" type="primary">rpmI</name>
    <name evidence="7" type="ORF">KN71_000810</name>
</gene>
<dbReference type="InterPro" id="IPR018265">
    <property type="entry name" value="Ribosomal_bL35_CS"/>
</dbReference>
<dbReference type="Proteomes" id="UP000029712">
    <property type="component" value="Chromosome"/>
</dbReference>
<proteinExistence type="inferred from homology"/>
<dbReference type="GO" id="GO:0006412">
    <property type="term" value="P:translation"/>
    <property type="evidence" value="ECO:0007669"/>
    <property type="project" value="UniProtKB-UniRule"/>
</dbReference>
<dbReference type="Pfam" id="PF01632">
    <property type="entry name" value="Ribosomal_L35p"/>
    <property type="match status" value="1"/>
</dbReference>
<dbReference type="RefSeq" id="WP_020002688.1">
    <property type="nucleotide sequence ID" value="NZ_CP009677.1"/>
</dbReference>
<evidence type="ECO:0000256" key="6">
    <source>
        <dbReference type="RuleBase" id="RU000568"/>
    </source>
</evidence>
<dbReference type="Gene3D" id="4.10.410.60">
    <property type="match status" value="1"/>
</dbReference>
<dbReference type="HAMAP" id="MF_00514">
    <property type="entry name" value="Ribosomal_bL35"/>
    <property type="match status" value="1"/>
</dbReference>
<evidence type="ECO:0000256" key="4">
    <source>
        <dbReference type="ARBA" id="ARBA00071664"/>
    </source>
</evidence>
<protein>
    <recommendedName>
        <fullName evidence="4 5">Large ribosomal subunit protein bL35</fullName>
    </recommendedName>
</protein>
<keyword evidence="3 5" id="KW-0687">Ribonucleoprotein</keyword>
<evidence type="ECO:0000256" key="3">
    <source>
        <dbReference type="ARBA" id="ARBA00023274"/>
    </source>
</evidence>
<keyword evidence="2 5" id="KW-0689">Ribosomal protein</keyword>
<dbReference type="PRINTS" id="PR00064">
    <property type="entry name" value="RIBOSOMALL35"/>
</dbReference>
<dbReference type="FunFam" id="4.10.410.60:FF:000001">
    <property type="entry name" value="50S ribosomal protein L35"/>
    <property type="match status" value="1"/>
</dbReference>
<evidence type="ECO:0000256" key="1">
    <source>
        <dbReference type="ARBA" id="ARBA00006598"/>
    </source>
</evidence>
<evidence type="ECO:0000313" key="8">
    <source>
        <dbReference type="Proteomes" id="UP000029712"/>
    </source>
</evidence>
<organism evidence="7 8">
    <name type="scientific">Metamycoplasma hominis</name>
    <name type="common">Mycoplasma hominis</name>
    <dbReference type="NCBI Taxonomy" id="2098"/>
    <lineage>
        <taxon>Bacteria</taxon>
        <taxon>Bacillati</taxon>
        <taxon>Mycoplasmatota</taxon>
        <taxon>Mycoplasmoidales</taxon>
        <taxon>Metamycoplasmataceae</taxon>
        <taxon>Metamycoplasma</taxon>
    </lineage>
</organism>
<evidence type="ECO:0000256" key="5">
    <source>
        <dbReference type="HAMAP-Rule" id="MF_00514"/>
    </source>
</evidence>